<accession>A0AAV6N8I6</accession>
<organism evidence="1 2">
    <name type="scientific">Cucurbita argyrosperma subsp. sororia</name>
    <dbReference type="NCBI Taxonomy" id="37648"/>
    <lineage>
        <taxon>Eukaryota</taxon>
        <taxon>Viridiplantae</taxon>
        <taxon>Streptophyta</taxon>
        <taxon>Embryophyta</taxon>
        <taxon>Tracheophyta</taxon>
        <taxon>Spermatophyta</taxon>
        <taxon>Magnoliopsida</taxon>
        <taxon>eudicotyledons</taxon>
        <taxon>Gunneridae</taxon>
        <taxon>Pentapetalae</taxon>
        <taxon>rosids</taxon>
        <taxon>fabids</taxon>
        <taxon>Cucurbitales</taxon>
        <taxon>Cucurbitaceae</taxon>
        <taxon>Cucurbiteae</taxon>
        <taxon>Cucurbita</taxon>
    </lineage>
</organism>
<sequence>MITSVGDVFNEGLYEEQAQLKGIPLLESRPKYQMRKITAKEACGKRVIDYSRNGETRVVGPMLRRADRPDRRIHTHRDVERPLLNGLGMAEVSSWNGSTL</sequence>
<gene>
    <name evidence="1" type="primary">CLC-D</name>
    <name evidence="1" type="ORF">SDJN03_13376</name>
</gene>
<name>A0AAV6N8I6_9ROSI</name>
<proteinExistence type="predicted"/>
<feature type="non-terminal residue" evidence="1">
    <location>
        <position position="1"/>
    </location>
</feature>
<dbReference type="EMBL" id="JAGKQH010000008">
    <property type="protein sequence ID" value="KAG6593900.1"/>
    <property type="molecule type" value="Genomic_DNA"/>
</dbReference>
<evidence type="ECO:0000313" key="2">
    <source>
        <dbReference type="Proteomes" id="UP000685013"/>
    </source>
</evidence>
<keyword evidence="2" id="KW-1185">Reference proteome</keyword>
<comment type="caution">
    <text evidence="1">The sequence shown here is derived from an EMBL/GenBank/DDBJ whole genome shotgun (WGS) entry which is preliminary data.</text>
</comment>
<protein>
    <submittedName>
        <fullName evidence="1">Chloride channel protein CLC-d</fullName>
    </submittedName>
</protein>
<evidence type="ECO:0000313" key="1">
    <source>
        <dbReference type="EMBL" id="KAG6593900.1"/>
    </source>
</evidence>
<dbReference type="AlphaFoldDB" id="A0AAV6N8I6"/>
<dbReference type="Proteomes" id="UP000685013">
    <property type="component" value="Chromosome 8"/>
</dbReference>
<reference evidence="1 2" key="1">
    <citation type="journal article" date="2021" name="Hortic Res">
        <title>The domestication of Cucurbita argyrosperma as revealed by the genome of its wild relative.</title>
        <authorList>
            <person name="Barrera-Redondo J."/>
            <person name="Sanchez-de la Vega G."/>
            <person name="Aguirre-Liguori J.A."/>
            <person name="Castellanos-Morales G."/>
            <person name="Gutierrez-Guerrero Y.T."/>
            <person name="Aguirre-Dugua X."/>
            <person name="Aguirre-Planter E."/>
            <person name="Tenaillon M.I."/>
            <person name="Lira-Saade R."/>
            <person name="Eguiarte L.E."/>
        </authorList>
    </citation>
    <scope>NUCLEOTIDE SEQUENCE [LARGE SCALE GENOMIC DNA]</scope>
    <source>
        <strain evidence="1">JBR-2021</strain>
    </source>
</reference>